<evidence type="ECO:0000313" key="3">
    <source>
        <dbReference type="Proteomes" id="UP000008948"/>
    </source>
</evidence>
<dbReference type="EMBL" id="AIMH01000035">
    <property type="protein sequence ID" value="EJF97691.1"/>
    <property type="molecule type" value="Genomic_DNA"/>
</dbReference>
<reference evidence="1 3" key="1">
    <citation type="submission" date="2012-03" db="EMBL/GenBank/DDBJ databases">
        <title>The Genome Sequence of Bartonella vinsonii subsp. arupensis str. Pm136co.</title>
        <authorList>
            <consortium name="The Broad Institute Genome Sequencing Platform"/>
            <consortium name="The Broad Institute Genome Sequencing Center for Infectious Disease"/>
            <person name="Feldgarden M."/>
            <person name="Kirby J."/>
            <person name="Kosoy M."/>
            <person name="Birtles R."/>
            <person name="Probert W.S."/>
            <person name="Chiaraviglio L."/>
            <person name="Young S.K."/>
            <person name="Zeng Q."/>
            <person name="Gargeya S."/>
            <person name="Fitzgerald M."/>
            <person name="Haas B."/>
            <person name="Abouelleil A."/>
            <person name="Alvarado L."/>
            <person name="Arachchi H.M."/>
            <person name="Berlin A."/>
            <person name="Chapman S.B."/>
            <person name="Gearin G."/>
            <person name="Goldberg J."/>
            <person name="Griggs A."/>
            <person name="Gujja S."/>
            <person name="Hansen M."/>
            <person name="Heiman D."/>
            <person name="Howarth C."/>
            <person name="Larimer J."/>
            <person name="Lui A."/>
            <person name="MacDonald P.J.P."/>
            <person name="McCowen C."/>
            <person name="Montmayeur A."/>
            <person name="Murphy C."/>
            <person name="Neiman D."/>
            <person name="Pearson M."/>
            <person name="Priest M."/>
            <person name="Roberts A."/>
            <person name="Saif S."/>
            <person name="Shea T."/>
            <person name="Sisk P."/>
            <person name="Stolte C."/>
            <person name="Sykes S."/>
            <person name="Wortman J."/>
            <person name="Nusbaum C."/>
            <person name="Birren B."/>
        </authorList>
    </citation>
    <scope>NUCLEOTIDE SEQUENCE [LARGE SCALE GENOMIC DNA]</scope>
    <source>
        <strain evidence="1 3">Pm136co</strain>
    </source>
</reference>
<organism evidence="1 3">
    <name type="scientific">Bartonella vinsonii subsp. arupensis Pm136co</name>
    <dbReference type="NCBI Taxonomy" id="1094561"/>
    <lineage>
        <taxon>Bacteria</taxon>
        <taxon>Pseudomonadati</taxon>
        <taxon>Pseudomonadota</taxon>
        <taxon>Alphaproteobacteria</taxon>
        <taxon>Hyphomicrobiales</taxon>
        <taxon>Bartonellaceae</taxon>
        <taxon>Bartonella</taxon>
    </lineage>
</organism>
<name>A0ABN0GNT2_BARVI</name>
<dbReference type="RefSeq" id="WP_004865632.1">
    <property type="nucleotide sequence ID" value="NZ_JH725043.1"/>
</dbReference>
<accession>A0ABN0GNT2</accession>
<dbReference type="Proteomes" id="UP000008948">
    <property type="component" value="Unassembled WGS sequence"/>
</dbReference>
<proteinExistence type="predicted"/>
<protein>
    <submittedName>
        <fullName evidence="1">Uncharacterized protein</fullName>
    </submittedName>
</protein>
<comment type="caution">
    <text evidence="1">The sequence shown here is derived from an EMBL/GenBank/DDBJ whole genome shotgun (WGS) entry which is preliminary data.</text>
</comment>
<evidence type="ECO:0000313" key="1">
    <source>
        <dbReference type="EMBL" id="EJF97691.1"/>
    </source>
</evidence>
<dbReference type="EMBL" id="AIMH01000002">
    <property type="protein sequence ID" value="EJF98831.1"/>
    <property type="molecule type" value="Genomic_DNA"/>
</dbReference>
<gene>
    <name evidence="2" type="ORF">MEI_00401</name>
    <name evidence="1" type="ORF">MEI_01385</name>
</gene>
<sequence>MTYASNKTGTYDAVNTVSALYNHPQKNDFNKTVKDYYAVRSFSFGEDKTFCFARHIECKN</sequence>
<evidence type="ECO:0000313" key="2">
    <source>
        <dbReference type="EMBL" id="EJF98831.1"/>
    </source>
</evidence>
<keyword evidence="3" id="KW-1185">Reference proteome</keyword>